<dbReference type="GO" id="GO:0003723">
    <property type="term" value="F:RNA binding"/>
    <property type="evidence" value="ECO:0007669"/>
    <property type="project" value="InterPro"/>
</dbReference>
<keyword evidence="14" id="KW-0396">Initiation factor</keyword>
<feature type="domain" description="S1-like" evidence="20">
    <location>
        <begin position="519"/>
        <end position="588"/>
    </location>
</feature>
<evidence type="ECO:0000256" key="3">
    <source>
        <dbReference type="ARBA" id="ARBA00022670"/>
    </source>
</evidence>
<dbReference type="PANTHER" id="PTHR21646">
    <property type="entry name" value="UBIQUITIN CARBOXYL-TERMINAL HYDROLASE"/>
    <property type="match status" value="1"/>
</dbReference>
<evidence type="ECO:0000256" key="4">
    <source>
        <dbReference type="ARBA" id="ARBA00022723"/>
    </source>
</evidence>
<comment type="similarity">
    <text evidence="13">Belongs to the peptidase C19 family. UBP8 subfamily.</text>
</comment>
<dbReference type="GO" id="GO:0016579">
    <property type="term" value="P:protein deubiquitination"/>
    <property type="evidence" value="ECO:0007669"/>
    <property type="project" value="InterPro"/>
</dbReference>
<dbReference type="Gene3D" id="3.90.70.10">
    <property type="entry name" value="Cysteine proteinases"/>
    <property type="match status" value="1"/>
</dbReference>
<keyword evidence="9" id="KW-0862">Zinc</keyword>
<dbReference type="EMBL" id="CAJNOH010001322">
    <property type="protein sequence ID" value="CAF1203821.1"/>
    <property type="molecule type" value="Genomic_DNA"/>
</dbReference>
<dbReference type="InterPro" id="IPR050185">
    <property type="entry name" value="Ub_carboxyl-term_hydrolase"/>
</dbReference>
<evidence type="ECO:0000256" key="17">
    <source>
        <dbReference type="SAM" id="MobiDB-lite"/>
    </source>
</evidence>
<evidence type="ECO:0000256" key="10">
    <source>
        <dbReference type="ARBA" id="ARBA00023015"/>
    </source>
</evidence>
<evidence type="ECO:0000259" key="20">
    <source>
        <dbReference type="PROSITE" id="PS50832"/>
    </source>
</evidence>
<dbReference type="PROSITE" id="PS00973">
    <property type="entry name" value="USP_2"/>
    <property type="match status" value="1"/>
</dbReference>
<keyword evidence="8 16" id="KW-0788">Thiol protease</keyword>
<dbReference type="GO" id="GO:0005634">
    <property type="term" value="C:nucleus"/>
    <property type="evidence" value="ECO:0007669"/>
    <property type="project" value="UniProtKB-SubCell"/>
</dbReference>
<dbReference type="InterPro" id="IPR028889">
    <property type="entry name" value="USP"/>
</dbReference>
<dbReference type="EC" id="3.4.19.12" evidence="16"/>
<dbReference type="PROSITE" id="PS50235">
    <property type="entry name" value="USP_3"/>
    <property type="match status" value="1"/>
</dbReference>
<dbReference type="Gene3D" id="3.30.40.10">
    <property type="entry name" value="Zinc/RING finger domain, C3HC4 (zinc finger)"/>
    <property type="match status" value="1"/>
</dbReference>
<dbReference type="SUPFAM" id="SSF50249">
    <property type="entry name" value="Nucleic acid-binding proteins"/>
    <property type="match status" value="1"/>
</dbReference>
<evidence type="ECO:0000256" key="15">
    <source>
        <dbReference type="PROSITE-ProRule" id="PRU00502"/>
    </source>
</evidence>
<dbReference type="InterPro" id="IPR018200">
    <property type="entry name" value="USP_CS"/>
</dbReference>
<keyword evidence="6 16" id="KW-0833">Ubl conjugation pathway</keyword>
<comment type="catalytic activity">
    <reaction evidence="1 16">
        <text>Thiol-dependent hydrolysis of ester, thioester, amide, peptide and isopeptide bonds formed by the C-terminal Gly of ubiquitin (a 76-residue protein attached to proteins as an intracellular targeting signal).</text>
        <dbReference type="EC" id="3.4.19.12"/>
    </reaction>
</comment>
<evidence type="ECO:0000256" key="14">
    <source>
        <dbReference type="PROSITE-ProRule" id="PRU00181"/>
    </source>
</evidence>
<feature type="region of interest" description="Disordered" evidence="17">
    <location>
        <begin position="609"/>
        <end position="645"/>
    </location>
</feature>
<dbReference type="PROSITE" id="PS50832">
    <property type="entry name" value="S1_IF1_TYPE"/>
    <property type="match status" value="1"/>
</dbReference>
<keyword evidence="5 15" id="KW-0863">Zinc-finger</keyword>
<dbReference type="SUPFAM" id="SSF57850">
    <property type="entry name" value="RING/U-box"/>
    <property type="match status" value="1"/>
</dbReference>
<evidence type="ECO:0000313" key="22">
    <source>
        <dbReference type="EMBL" id="CAF1478844.1"/>
    </source>
</evidence>
<dbReference type="InterPro" id="IPR001394">
    <property type="entry name" value="Peptidase_C19_UCH"/>
</dbReference>
<dbReference type="InterPro" id="IPR038765">
    <property type="entry name" value="Papain-like_cys_pep_sf"/>
</dbReference>
<evidence type="ECO:0000256" key="8">
    <source>
        <dbReference type="ARBA" id="ARBA00022807"/>
    </source>
</evidence>
<feature type="region of interest" description="Disordered" evidence="17">
    <location>
        <begin position="1"/>
        <end position="36"/>
    </location>
</feature>
<keyword evidence="11" id="KW-0804">Transcription</keyword>
<accession>A0A814WLC8</accession>
<evidence type="ECO:0000256" key="11">
    <source>
        <dbReference type="ARBA" id="ARBA00023163"/>
    </source>
</evidence>
<dbReference type="GO" id="GO:0003743">
    <property type="term" value="F:translation initiation factor activity"/>
    <property type="evidence" value="ECO:0007669"/>
    <property type="project" value="UniProtKB-UniRule"/>
</dbReference>
<dbReference type="PANTHER" id="PTHR21646:SF33">
    <property type="entry name" value="UBIQUITIN CARBOXYL-TERMINAL HYDROLASE 22"/>
    <property type="match status" value="1"/>
</dbReference>
<evidence type="ECO:0000256" key="2">
    <source>
        <dbReference type="ARBA" id="ARBA00004123"/>
    </source>
</evidence>
<keyword evidence="12" id="KW-0539">Nucleus</keyword>
<keyword evidence="7 16" id="KW-0378">Hydrolase</keyword>
<dbReference type="SUPFAM" id="SSF54001">
    <property type="entry name" value="Cysteine proteinases"/>
    <property type="match status" value="1"/>
</dbReference>
<dbReference type="EMBL" id="CAJNOL010002238">
    <property type="protein sequence ID" value="CAF1478844.1"/>
    <property type="molecule type" value="Genomic_DNA"/>
</dbReference>
<dbReference type="AlphaFoldDB" id="A0A814WLC8"/>
<dbReference type="InterPro" id="IPR001607">
    <property type="entry name" value="Znf_UBP"/>
</dbReference>
<keyword evidence="10" id="KW-0805">Transcription regulation</keyword>
<evidence type="ECO:0000256" key="13">
    <source>
        <dbReference type="ARBA" id="ARBA00038490"/>
    </source>
</evidence>
<evidence type="ECO:0000256" key="7">
    <source>
        <dbReference type="ARBA" id="ARBA00022801"/>
    </source>
</evidence>
<reference evidence="21" key="1">
    <citation type="submission" date="2021-02" db="EMBL/GenBank/DDBJ databases">
        <authorList>
            <person name="Nowell W R."/>
        </authorList>
    </citation>
    <scope>NUCLEOTIDE SEQUENCE</scope>
</reference>
<evidence type="ECO:0000256" key="1">
    <source>
        <dbReference type="ARBA" id="ARBA00000707"/>
    </source>
</evidence>
<evidence type="ECO:0000256" key="5">
    <source>
        <dbReference type="ARBA" id="ARBA00022771"/>
    </source>
</evidence>
<organism evidence="21 23">
    <name type="scientific">Rotaria sordida</name>
    <dbReference type="NCBI Taxonomy" id="392033"/>
    <lineage>
        <taxon>Eukaryota</taxon>
        <taxon>Metazoa</taxon>
        <taxon>Spiralia</taxon>
        <taxon>Gnathifera</taxon>
        <taxon>Rotifera</taxon>
        <taxon>Eurotatoria</taxon>
        <taxon>Bdelloidea</taxon>
        <taxon>Philodinida</taxon>
        <taxon>Philodinidae</taxon>
        <taxon>Rotaria</taxon>
    </lineage>
</organism>
<keyword evidence="4" id="KW-0479">Metal-binding</keyword>
<keyword evidence="24" id="KW-1185">Reference proteome</keyword>
<dbReference type="InterPro" id="IPR006196">
    <property type="entry name" value="RNA-binding_domain_S1_IF1"/>
</dbReference>
<name>A0A814WLC8_9BILA</name>
<evidence type="ECO:0000256" key="6">
    <source>
        <dbReference type="ARBA" id="ARBA00022786"/>
    </source>
</evidence>
<comment type="subcellular location">
    <subcellularLocation>
        <location evidence="2">Nucleus</location>
    </subcellularLocation>
</comment>
<dbReference type="Pfam" id="PF00443">
    <property type="entry name" value="UCH"/>
    <property type="match status" value="1"/>
</dbReference>
<dbReference type="Gene3D" id="2.40.50.140">
    <property type="entry name" value="Nucleic acid-binding proteins"/>
    <property type="match status" value="1"/>
</dbReference>
<keyword evidence="3 16" id="KW-0645">Protease</keyword>
<evidence type="ECO:0000259" key="18">
    <source>
        <dbReference type="PROSITE" id="PS50235"/>
    </source>
</evidence>
<gene>
    <name evidence="22" type="ORF">JXQ802_LOCUS39186</name>
    <name evidence="21" type="ORF">PYM288_LOCUS25027</name>
</gene>
<proteinExistence type="inferred from homology"/>
<dbReference type="GO" id="GO:0008270">
    <property type="term" value="F:zinc ion binding"/>
    <property type="evidence" value="ECO:0007669"/>
    <property type="project" value="UniProtKB-KW"/>
</dbReference>
<dbReference type="Proteomes" id="UP000663854">
    <property type="component" value="Unassembled WGS sequence"/>
</dbReference>
<dbReference type="Proteomes" id="UP000663870">
    <property type="component" value="Unassembled WGS sequence"/>
</dbReference>
<evidence type="ECO:0000313" key="23">
    <source>
        <dbReference type="Proteomes" id="UP000663854"/>
    </source>
</evidence>
<dbReference type="PROSITE" id="PS00972">
    <property type="entry name" value="USP_1"/>
    <property type="match status" value="1"/>
</dbReference>
<feature type="domain" description="UBP-type" evidence="19">
    <location>
        <begin position="59"/>
        <end position="154"/>
    </location>
</feature>
<dbReference type="InterPro" id="IPR001253">
    <property type="entry name" value="TIF_eIF-1A"/>
</dbReference>
<dbReference type="InterPro" id="IPR013083">
    <property type="entry name" value="Znf_RING/FYVE/PHD"/>
</dbReference>
<sequence>MIELSSASSSSSFPSMGLVSSPSRSVCSTTNSSNSPNVVVQTRLHKFSCPEIEKLKQKYRIQHTSCFTHLQTLLNKNRVSKCRECGLDEQCRICLECSLCLCRHHAQHHARLCSHPLAIDIKRLFVHCYICGDVQYDSVFERARRKIILLQQNPSNISSSSSTIGGICGLLNLGNTCFMNSVLQAFVHAPVLRDCFLSEKQHHCESNDTNHIFNNCIMCQLRRLYHHVHQGQTTNEPFVPSQLLYLIWTHENHLAGFEEQDAQELLMALFNIIHSQNSNDNTNDEKSCSCIIDRFFKGALQSEITCSQCGSVSTKNDLVRDISLQLPFSSSNDESFPSSSFSLENCLWRFTHSETLSNFYCDTCQMSMTANIKLTISQAPIVACFHLKRFQYVKKSRSKMRKKISAHISFPDELDLTPYMTITNLTKENNKYYLFAVISHFGSSVETGHYMCYVKLQLQNRWFRCDDHFVCEVSAEEVFKSECYLLFYQRIIINEKYSSISKDMSIITKKKYVVNEALQRYQLPDEKHYIVKIVAPRGNNLHEVITPSGSTFLISMPTKFRQTIFIKRGDYVLVEDIEEGDKVKAEIVQILFKDNIKYIRSQNCWPKEFQDVQESENNDDKSMDDMMPPSESSEEEEEEEDEVVGVNSISSIPACIIIDTDMIQRSQDEKSLSNNRSSLSLFLRNLRMSNDKRSSALSEFAVEPVPLSFIDLKTTTLSPLMNINHSSLKKSLTDSIIEQTFSPCQINLLNEIETQMVVPFEFRRLRIEQPDHRKKFLDDDPRKTVPDLSTAVYERRSDPEGLRFCRTCRDGFWTPLTVCETVRCDAELLRANPRLVTEWGEIKPLDGGALYAPSSVFAIYAFAFGPHCKRCESNGQWSRYALPELCSDIKFFGPPTTTIPSKSQTSTKYAQLKHSSTTLSLIQLGSKKQ</sequence>
<dbReference type="GO" id="GO:0004843">
    <property type="term" value="F:cysteine-type deubiquitinase activity"/>
    <property type="evidence" value="ECO:0007669"/>
    <property type="project" value="UniProtKB-UniRule"/>
</dbReference>
<dbReference type="GO" id="GO:0006508">
    <property type="term" value="P:proteolysis"/>
    <property type="evidence" value="ECO:0007669"/>
    <property type="project" value="UniProtKB-KW"/>
</dbReference>
<dbReference type="PROSITE" id="PS50271">
    <property type="entry name" value="ZF_UBP"/>
    <property type="match status" value="1"/>
</dbReference>
<evidence type="ECO:0000256" key="12">
    <source>
        <dbReference type="ARBA" id="ARBA00023242"/>
    </source>
</evidence>
<evidence type="ECO:0000313" key="21">
    <source>
        <dbReference type="EMBL" id="CAF1203821.1"/>
    </source>
</evidence>
<evidence type="ECO:0000313" key="24">
    <source>
        <dbReference type="Proteomes" id="UP000663870"/>
    </source>
</evidence>
<dbReference type="Pfam" id="PF01176">
    <property type="entry name" value="eIF-1a"/>
    <property type="match status" value="1"/>
</dbReference>
<evidence type="ECO:0000256" key="16">
    <source>
        <dbReference type="RuleBase" id="RU366025"/>
    </source>
</evidence>
<dbReference type="InterPro" id="IPR012340">
    <property type="entry name" value="NA-bd_OB-fold"/>
</dbReference>
<dbReference type="SMART" id="SM00652">
    <property type="entry name" value="eIF1a"/>
    <property type="match status" value="1"/>
</dbReference>
<feature type="domain" description="USP" evidence="18">
    <location>
        <begin position="168"/>
        <end position="491"/>
    </location>
</feature>
<protein>
    <recommendedName>
        <fullName evidence="16">Ubiquitin carboxyl-terminal hydrolase</fullName>
        <ecNumber evidence="16">3.4.19.12</ecNumber>
    </recommendedName>
</protein>
<comment type="caution">
    <text evidence="21">The sequence shown here is derived from an EMBL/GenBank/DDBJ whole genome shotgun (WGS) entry which is preliminary data.</text>
</comment>
<evidence type="ECO:0000256" key="9">
    <source>
        <dbReference type="ARBA" id="ARBA00022833"/>
    </source>
</evidence>
<evidence type="ECO:0000259" key="19">
    <source>
        <dbReference type="PROSITE" id="PS50271"/>
    </source>
</evidence>
<keyword evidence="14" id="KW-0648">Protein biosynthesis</keyword>
<feature type="compositionally biased region" description="Acidic residues" evidence="17">
    <location>
        <begin position="632"/>
        <end position="643"/>
    </location>
</feature>